<dbReference type="PANTHER" id="PTHR22942">
    <property type="entry name" value="RECA/RAD51/RADA DNA STRAND-PAIRING FAMILY MEMBER"/>
    <property type="match status" value="1"/>
</dbReference>
<dbReference type="PANTHER" id="PTHR22942:SF30">
    <property type="entry name" value="MEIOTIC RECOMBINATION PROTEIN DMC1_LIM15 HOMOLOG"/>
    <property type="match status" value="1"/>
</dbReference>
<reference evidence="12" key="1">
    <citation type="submission" date="2021-09" db="EMBL/GenBank/DDBJ databases">
        <authorList>
            <consortium name="AG Swart"/>
            <person name="Singh M."/>
            <person name="Singh A."/>
            <person name="Seah K."/>
            <person name="Emmerich C."/>
        </authorList>
    </citation>
    <scope>NUCLEOTIDE SEQUENCE</scope>
    <source>
        <strain evidence="12">ATCC30299</strain>
    </source>
</reference>
<dbReference type="PIRSF" id="PIRSF005856">
    <property type="entry name" value="Rad51"/>
    <property type="match status" value="1"/>
</dbReference>
<comment type="similarity">
    <text evidence="2">Belongs to the RecA family. DMC1 subfamily.</text>
</comment>
<dbReference type="GO" id="GO:0070192">
    <property type="term" value="P:chromosome organization involved in meiotic cell cycle"/>
    <property type="evidence" value="ECO:0007669"/>
    <property type="project" value="TreeGrafter"/>
</dbReference>
<dbReference type="Pfam" id="PF08423">
    <property type="entry name" value="Rad51"/>
    <property type="match status" value="1"/>
</dbReference>
<evidence type="ECO:0000256" key="6">
    <source>
        <dbReference type="ARBA" id="ARBA00023242"/>
    </source>
</evidence>
<dbReference type="GO" id="GO:0042148">
    <property type="term" value="P:DNA strand invasion"/>
    <property type="evidence" value="ECO:0007669"/>
    <property type="project" value="TreeGrafter"/>
</dbReference>
<keyword evidence="6" id="KW-0539">Nucleus</keyword>
<evidence type="ECO:0000256" key="7">
    <source>
        <dbReference type="ARBA" id="ARBA00023254"/>
    </source>
</evidence>
<dbReference type="PROSITE" id="PS50163">
    <property type="entry name" value="RECA_3"/>
    <property type="match status" value="1"/>
</dbReference>
<comment type="caution">
    <text evidence="12">The sequence shown here is derived from an EMBL/GenBank/DDBJ whole genome shotgun (WGS) entry which is preliminary data.</text>
</comment>
<keyword evidence="13" id="KW-1185">Reference proteome</keyword>
<feature type="domain" description="RecA family profile 2" evidence="11">
    <location>
        <begin position="266"/>
        <end position="329"/>
    </location>
</feature>
<dbReference type="InterPro" id="IPR020587">
    <property type="entry name" value="RecA_monomer-monomer_interface"/>
</dbReference>
<gene>
    <name evidence="12" type="ORF">BSTOLATCC_MIC1613</name>
</gene>
<dbReference type="PROSITE" id="PS50162">
    <property type="entry name" value="RECA_2"/>
    <property type="match status" value="1"/>
</dbReference>
<keyword evidence="8" id="KW-0131">Cell cycle</keyword>
<dbReference type="GO" id="GO:0000150">
    <property type="term" value="F:DNA strand exchange activity"/>
    <property type="evidence" value="ECO:0007669"/>
    <property type="project" value="InterPro"/>
</dbReference>
<evidence type="ECO:0000256" key="3">
    <source>
        <dbReference type="ARBA" id="ARBA00022741"/>
    </source>
</evidence>
<dbReference type="GO" id="GO:0003697">
    <property type="term" value="F:single-stranded DNA binding"/>
    <property type="evidence" value="ECO:0007669"/>
    <property type="project" value="TreeGrafter"/>
</dbReference>
<dbReference type="InterPro" id="IPR010995">
    <property type="entry name" value="DNA_repair_Rad51/TF_NusA_a-hlx"/>
</dbReference>
<dbReference type="GO" id="GO:0007131">
    <property type="term" value="P:reciprocal meiotic recombination"/>
    <property type="evidence" value="ECO:0007669"/>
    <property type="project" value="InterPro"/>
</dbReference>
<dbReference type="InterPro" id="IPR020588">
    <property type="entry name" value="RecA_ATP-bd"/>
</dbReference>
<keyword evidence="7" id="KW-0469">Meiosis</keyword>
<evidence type="ECO:0000256" key="9">
    <source>
        <dbReference type="RuleBase" id="RU003422"/>
    </source>
</evidence>
<dbReference type="GO" id="GO:0006312">
    <property type="term" value="P:mitotic recombination"/>
    <property type="evidence" value="ECO:0007669"/>
    <property type="project" value="TreeGrafter"/>
</dbReference>
<dbReference type="InterPro" id="IPR027417">
    <property type="entry name" value="P-loop_NTPase"/>
</dbReference>
<protein>
    <submittedName>
        <fullName evidence="12">Uncharacterized protein</fullName>
    </submittedName>
</protein>
<dbReference type="AlphaFoldDB" id="A0AAU9I6L5"/>
<organism evidence="12 13">
    <name type="scientific">Blepharisma stoltei</name>
    <dbReference type="NCBI Taxonomy" id="1481888"/>
    <lineage>
        <taxon>Eukaryota</taxon>
        <taxon>Sar</taxon>
        <taxon>Alveolata</taxon>
        <taxon>Ciliophora</taxon>
        <taxon>Postciliodesmatophora</taxon>
        <taxon>Heterotrichea</taxon>
        <taxon>Heterotrichida</taxon>
        <taxon>Blepharismidae</taxon>
        <taxon>Blepharisma</taxon>
    </lineage>
</organism>
<dbReference type="GO" id="GO:0005524">
    <property type="term" value="F:ATP binding"/>
    <property type="evidence" value="ECO:0007669"/>
    <property type="project" value="UniProtKB-KW"/>
</dbReference>
<evidence type="ECO:0000259" key="10">
    <source>
        <dbReference type="PROSITE" id="PS50162"/>
    </source>
</evidence>
<evidence type="ECO:0000256" key="1">
    <source>
        <dbReference type="ARBA" id="ARBA00004123"/>
    </source>
</evidence>
<evidence type="ECO:0000256" key="8">
    <source>
        <dbReference type="ARBA" id="ARBA00023306"/>
    </source>
</evidence>
<dbReference type="InterPro" id="IPR003593">
    <property type="entry name" value="AAA+_ATPase"/>
</dbReference>
<evidence type="ECO:0000313" key="13">
    <source>
        <dbReference type="Proteomes" id="UP001162131"/>
    </source>
</evidence>
<dbReference type="CDD" id="cd19514">
    <property type="entry name" value="DMC1"/>
    <property type="match status" value="1"/>
</dbReference>
<accession>A0AAU9I6L5</accession>
<dbReference type="GO" id="GO:0000730">
    <property type="term" value="P:DNA recombinase assembly"/>
    <property type="evidence" value="ECO:0007669"/>
    <property type="project" value="TreeGrafter"/>
</dbReference>
<dbReference type="Gene3D" id="1.10.150.20">
    <property type="entry name" value="5' to 3' exonuclease, C-terminal subdomain"/>
    <property type="match status" value="1"/>
</dbReference>
<proteinExistence type="inferred from homology"/>
<dbReference type="InterPro" id="IPR013632">
    <property type="entry name" value="Rad51_C"/>
</dbReference>
<comment type="subcellular location">
    <subcellularLocation>
        <location evidence="1">Nucleus</location>
    </subcellularLocation>
</comment>
<dbReference type="Gene3D" id="3.40.50.300">
    <property type="entry name" value="P-loop containing nucleotide triphosphate hydrolases"/>
    <property type="match status" value="1"/>
</dbReference>
<dbReference type="SUPFAM" id="SSF52540">
    <property type="entry name" value="P-loop containing nucleoside triphosphate hydrolases"/>
    <property type="match status" value="1"/>
</dbReference>
<dbReference type="GO" id="GO:0000794">
    <property type="term" value="C:condensed nuclear chromosome"/>
    <property type="evidence" value="ECO:0007669"/>
    <property type="project" value="TreeGrafter"/>
</dbReference>
<keyword evidence="3 9" id="KW-0547">Nucleotide-binding</keyword>
<dbReference type="NCBIfam" id="NF003301">
    <property type="entry name" value="PRK04301.1"/>
    <property type="match status" value="1"/>
</dbReference>
<dbReference type="SMART" id="SM00382">
    <property type="entry name" value="AAA"/>
    <property type="match status" value="1"/>
</dbReference>
<evidence type="ECO:0000256" key="5">
    <source>
        <dbReference type="ARBA" id="ARBA00023125"/>
    </source>
</evidence>
<keyword evidence="4 9" id="KW-0067">ATP-binding</keyword>
<evidence type="ECO:0000256" key="2">
    <source>
        <dbReference type="ARBA" id="ARBA00008897"/>
    </source>
</evidence>
<dbReference type="InterPro" id="IPR011940">
    <property type="entry name" value="Dmc1"/>
</dbReference>
<evidence type="ECO:0000259" key="11">
    <source>
        <dbReference type="PROSITE" id="PS50163"/>
    </source>
</evidence>
<dbReference type="FunFam" id="3.40.50.300:FF:000239">
    <property type="entry name" value="Meiotic recombination protein DMC1"/>
    <property type="match status" value="1"/>
</dbReference>
<dbReference type="Proteomes" id="UP001162131">
    <property type="component" value="Unassembled WGS sequence"/>
</dbReference>
<feature type="domain" description="RecA family profile 1" evidence="10">
    <location>
        <begin position="88"/>
        <end position="259"/>
    </location>
</feature>
<dbReference type="EMBL" id="CAJZBQ010000002">
    <property type="protein sequence ID" value="CAG9310774.1"/>
    <property type="molecule type" value="Genomic_DNA"/>
</dbReference>
<keyword evidence="5" id="KW-0238">DNA-binding</keyword>
<name>A0AAU9I6L5_9CILI</name>
<dbReference type="GO" id="GO:0140664">
    <property type="term" value="F:ATP-dependent DNA damage sensor activity"/>
    <property type="evidence" value="ECO:0007669"/>
    <property type="project" value="InterPro"/>
</dbReference>
<dbReference type="InterPro" id="IPR016467">
    <property type="entry name" value="DNA_recomb/repair_RecA-like"/>
</dbReference>
<evidence type="ECO:0000256" key="4">
    <source>
        <dbReference type="ARBA" id="ARBA00022840"/>
    </source>
</evidence>
<dbReference type="SUPFAM" id="SSF47794">
    <property type="entry name" value="Rad51 N-terminal domain-like"/>
    <property type="match status" value="1"/>
</dbReference>
<dbReference type="NCBIfam" id="TIGR02238">
    <property type="entry name" value="recomb_DMC1"/>
    <property type="match status" value="1"/>
</dbReference>
<dbReference type="GO" id="GO:0003690">
    <property type="term" value="F:double-stranded DNA binding"/>
    <property type="evidence" value="ECO:0007669"/>
    <property type="project" value="TreeGrafter"/>
</dbReference>
<sequence length="329" mass="35962">MQVEEQQSSLPYNEVDKLQNYGINVADINKLKTAGLCTVLGVIMTTRKDLINIKGLSDAKVDKILEACTKLESAHFMTGNELQSKRQMVFRLSTGSSALDTLLGGGIESMSITEAFGEFRSGKTQIGLTLCVTAQLPKTQGGGEGKVAYIDTEGTFRPDRIAQIATRFQANPEEVLENILYARAYTVEHQFQLLTLIAAKMTEEPFSLLIVDSIMALFRVDYSGRGELSERQQVLGKMLSRIMKIAEQFNVAVYLTNQVMADPGGGASFVPDPKKPVGGHVLAHASTTRLYLRKGRGEQRVCKIFDSPCLPEAEATFQIGLGGVEEASE</sequence>
<evidence type="ECO:0000313" key="12">
    <source>
        <dbReference type="EMBL" id="CAG9310774.1"/>
    </source>
</evidence>